<comment type="caution">
    <text evidence="1">The sequence shown here is derived from an EMBL/GenBank/DDBJ whole genome shotgun (WGS) entry which is preliminary data.</text>
</comment>
<dbReference type="Proteomes" id="UP001310594">
    <property type="component" value="Unassembled WGS sequence"/>
</dbReference>
<sequence>MTSNHTDFLNYATKNHPIAAMELPKTTSSEALATHIKAAPLFKDDLDAFHQPINEGKGFITAMPPELLDNILSYCVLDHEPEIAARAQREGKSYTRQSHVLVSLAAMSRMFRDCVESFCLRELRSNKQHTQFKTTDEMRRISQLNKPTRRSTRLAGKSEQDHRVYRMEYVRILRSYCIKCSQCLTDALKDYDLRDYMLVSTRPHGPRAQHTNLPRIPYGTTRCGTYIALGTCISYRFYLRDVKRIAELVHPDLDAHLAKRNDARVARKCRKALPHLVEMQIKQLKTSAAQYKRSSRREPFLERIKYYKAMDVDKVDHVQAVKEISPSDLNEYTGKDHKKVCIELDCEYCEDEMQMRSKVWHRQELRRSRGSRTGYWLRSA</sequence>
<dbReference type="EMBL" id="JAVRQU010000004">
    <property type="protein sequence ID" value="KAK5704178.1"/>
    <property type="molecule type" value="Genomic_DNA"/>
</dbReference>
<accession>A0AAN7VVF0</accession>
<evidence type="ECO:0000313" key="1">
    <source>
        <dbReference type="EMBL" id="KAK5704178.1"/>
    </source>
</evidence>
<evidence type="ECO:0000313" key="2">
    <source>
        <dbReference type="Proteomes" id="UP001310594"/>
    </source>
</evidence>
<gene>
    <name evidence="1" type="ORF">LTR97_003191</name>
</gene>
<protein>
    <submittedName>
        <fullName evidence="1">Uncharacterized protein</fullName>
    </submittedName>
</protein>
<name>A0AAN7VVF0_9PEZI</name>
<organism evidence="1 2">
    <name type="scientific">Elasticomyces elasticus</name>
    <dbReference type="NCBI Taxonomy" id="574655"/>
    <lineage>
        <taxon>Eukaryota</taxon>
        <taxon>Fungi</taxon>
        <taxon>Dikarya</taxon>
        <taxon>Ascomycota</taxon>
        <taxon>Pezizomycotina</taxon>
        <taxon>Dothideomycetes</taxon>
        <taxon>Dothideomycetidae</taxon>
        <taxon>Mycosphaerellales</taxon>
        <taxon>Teratosphaeriaceae</taxon>
        <taxon>Elasticomyces</taxon>
    </lineage>
</organism>
<dbReference type="AlphaFoldDB" id="A0AAN7VVF0"/>
<proteinExistence type="predicted"/>
<reference evidence="1" key="1">
    <citation type="submission" date="2023-08" db="EMBL/GenBank/DDBJ databases">
        <title>Black Yeasts Isolated from many extreme environments.</title>
        <authorList>
            <person name="Coleine C."/>
            <person name="Stajich J.E."/>
            <person name="Selbmann L."/>
        </authorList>
    </citation>
    <scope>NUCLEOTIDE SEQUENCE</scope>
    <source>
        <strain evidence="1">CCFEE 5810</strain>
    </source>
</reference>